<sequence>MKNIFKWLGYTLLTLFVLIIIAIVFISTSSRLVELGADTFAPKYGFSYNRVSGSLLSGVEVEKLRFKDRDILEEFNFSWNPATLLYNRLSITDIKIIGADIDNIKYTAESFTSSDSPNTKQEKEKSEFKIPISIGLDNIHIDIKPFIENDITIENLSLDTDGILYDGSISINSFKLIADTNITDIKVIGNLYDRKVEVVNLSIKDINSVAIENIIKANNNSNQKEETTTTEDNKFIPNKIGIKLVDINILSREYKNILLSSASLISQDIEVDLLDETIQIANINLDTDTNISNISLKASLKDNNILVDKLSLKDIDVLTLLALAEDNNSSKKDKEEEINTNTAEASNFIPKRLNINSLEINTKSFEYNPVKVNSTQIDGKDILVDITNKIINRGDLNISVDTNLSTLNYNATIIDNKIDSQGVVTPLQSLFETYKIPLRDNSLSPIKINLNGDKDKIDADIYLVGDRLLDVNSSEFNIENLNIINRIEYNIKDSTLKVVSEANLSTPYAKSIYINNRVTLNNGVINYKGFIQPNKLEGLDKNITALIQDLNLSYSGDKSSIKAFIDSSYIKGKFISDDFKKGDFNLSTKKSIKFQEAIIGFNISAPIDFNQTMPLTIKADINSNIVNMQSKIIYDNEINIESKIDLKKNFNLKGISPLRVSASIDEVIKAKISSKSLNADVKLNQKSKDIDGVIVLSSEKFKFNGNIDKKITLDKSIPSIKKFIKNMQKIYKFETPKISGDVKLRLSLENKKDLKLDLSSNRLKLKVDRKTEHRVDDTKISLGFVDGDLTLNSYQTTFQKQKIFATKPSLINIKESLIKISPLWINDEIKVTGIYDLKDKKGDIVAYANPFSISHKMINLKSIIDVKTKLNKDNIKIRGDVTILGGRVYFDTDKKTFASDRDIIIVQNIKPKKDKKNSNIDLLLNLSTKKPLVYKTSSADIKVNPNLVINQSYGSPLQVLGSVEIKNGSYYKFQNKKFTTKNSIIIFSGNPQNPILDISAIYNSINYQITIHITGDPTTPNIMFSSVPELTREQILSVILFDNQDAGDSSSGDDMMKMMGGAIAKSALAGVGVKIDHLSLGSDGSMEIGKKISDKVTIIYVNDEVSSARLEYDWSKDIKSSISSDGESSGVDIVFKREY</sequence>
<feature type="domain" description="Translocation and assembly module TamB C-terminal" evidence="6">
    <location>
        <begin position="868"/>
        <end position="1139"/>
    </location>
</feature>
<evidence type="ECO:0000256" key="1">
    <source>
        <dbReference type="ARBA" id="ARBA00004167"/>
    </source>
</evidence>
<dbReference type="GO" id="GO:0009306">
    <property type="term" value="P:protein secretion"/>
    <property type="evidence" value="ECO:0007669"/>
    <property type="project" value="InterPro"/>
</dbReference>
<dbReference type="InterPro" id="IPR007452">
    <property type="entry name" value="TamB_C"/>
</dbReference>
<keyword evidence="3 5" id="KW-1133">Transmembrane helix</keyword>
<organism evidence="7">
    <name type="scientific">hydrothermal vent metagenome</name>
    <dbReference type="NCBI Taxonomy" id="652676"/>
    <lineage>
        <taxon>unclassified sequences</taxon>
        <taxon>metagenomes</taxon>
        <taxon>ecological metagenomes</taxon>
    </lineage>
</organism>
<proteinExistence type="predicted"/>
<protein>
    <recommendedName>
        <fullName evidence="6">Translocation and assembly module TamB C-terminal domain-containing protein</fullName>
    </recommendedName>
</protein>
<keyword evidence="4 5" id="KW-0472">Membrane</keyword>
<evidence type="ECO:0000313" key="7">
    <source>
        <dbReference type="EMBL" id="SFV61384.1"/>
    </source>
</evidence>
<keyword evidence="2 5" id="KW-0812">Transmembrane</keyword>
<evidence type="ECO:0000256" key="5">
    <source>
        <dbReference type="SAM" id="Phobius"/>
    </source>
</evidence>
<dbReference type="GO" id="GO:0005886">
    <property type="term" value="C:plasma membrane"/>
    <property type="evidence" value="ECO:0007669"/>
    <property type="project" value="InterPro"/>
</dbReference>
<feature type="transmembrane region" description="Helical" evidence="5">
    <location>
        <begin position="7"/>
        <end position="26"/>
    </location>
</feature>
<name>A0A1W1C6N8_9ZZZZ</name>
<dbReference type="EMBL" id="FPHG01000048">
    <property type="protein sequence ID" value="SFV61384.1"/>
    <property type="molecule type" value="Genomic_DNA"/>
</dbReference>
<evidence type="ECO:0000256" key="3">
    <source>
        <dbReference type="ARBA" id="ARBA00022989"/>
    </source>
</evidence>
<reference evidence="7" key="1">
    <citation type="submission" date="2016-10" db="EMBL/GenBank/DDBJ databases">
        <authorList>
            <person name="de Groot N.N."/>
        </authorList>
    </citation>
    <scope>NUCLEOTIDE SEQUENCE</scope>
</reference>
<evidence type="ECO:0000256" key="4">
    <source>
        <dbReference type="ARBA" id="ARBA00023136"/>
    </source>
</evidence>
<accession>A0A1W1C6N8</accession>
<comment type="subcellular location">
    <subcellularLocation>
        <location evidence="1">Membrane</location>
        <topology evidence="1">Single-pass membrane protein</topology>
    </subcellularLocation>
</comment>
<evidence type="ECO:0000256" key="2">
    <source>
        <dbReference type="ARBA" id="ARBA00022692"/>
    </source>
</evidence>
<dbReference type="AlphaFoldDB" id="A0A1W1C6N8"/>
<dbReference type="Pfam" id="PF04357">
    <property type="entry name" value="TamB"/>
    <property type="match status" value="1"/>
</dbReference>
<gene>
    <name evidence="7" type="ORF">MNB_SV-9-1449</name>
</gene>
<evidence type="ECO:0000259" key="6">
    <source>
        <dbReference type="Pfam" id="PF04357"/>
    </source>
</evidence>